<dbReference type="PANTHER" id="PTHR19446">
    <property type="entry name" value="REVERSE TRANSCRIPTASES"/>
    <property type="match status" value="1"/>
</dbReference>
<keyword evidence="4" id="KW-1185">Reference proteome</keyword>
<dbReference type="InterPro" id="IPR000477">
    <property type="entry name" value="RT_dom"/>
</dbReference>
<feature type="domain" description="Reverse transcriptase" evidence="2">
    <location>
        <begin position="8"/>
        <end position="191"/>
    </location>
</feature>
<dbReference type="Pfam" id="PF00078">
    <property type="entry name" value="RVT_1"/>
    <property type="match status" value="1"/>
</dbReference>
<protein>
    <recommendedName>
        <fullName evidence="2">Reverse transcriptase domain-containing protein</fullName>
    </recommendedName>
</protein>
<name>A0A6J7ZUL1_MYTCO</name>
<feature type="region of interest" description="Disordered" evidence="1">
    <location>
        <begin position="172"/>
        <end position="217"/>
    </location>
</feature>
<dbReference type="Proteomes" id="UP000507470">
    <property type="component" value="Unassembled WGS sequence"/>
</dbReference>
<proteinExistence type="predicted"/>
<sequence length="343" mass="39104">MQLKEEDPKELKQFRTVSLLNVEGKVCLAILAKRVTTHMLENNYIDTSVQKGGVPGVSGCLEHTSVLTKIIQEAKENKGDLTVLWLDLANAYGSIPHKLVDLTLKKYHIPGKVREMLQHYFNNFIMRFTVADYTTAWQRLEVGNVTGCTISVVLFSAAMNLLVKSADKMSRGPVMSSGVSQPPTRAFMDDNNSKVSSGRQVDAVRSRKERCRTERSERTGGDIIPTIMEKPVKSLGNWFRDSLNDRESVDEMVSQAGKWMDIIDKSGLPGKYKAWCYQHGILQRITWPLLMYEVPLTKVESLERMFNRHLRKWLGVPKSFSSNWFVQHQFKTSTTTVFYYRGV</sequence>
<gene>
    <name evidence="3" type="ORF">MCOR_1099</name>
</gene>
<evidence type="ECO:0000259" key="2">
    <source>
        <dbReference type="Pfam" id="PF00078"/>
    </source>
</evidence>
<reference evidence="3 4" key="1">
    <citation type="submission" date="2020-06" db="EMBL/GenBank/DDBJ databases">
        <authorList>
            <person name="Li R."/>
            <person name="Bekaert M."/>
        </authorList>
    </citation>
    <scope>NUCLEOTIDE SEQUENCE [LARGE SCALE GENOMIC DNA]</scope>
    <source>
        <strain evidence="4">wild</strain>
    </source>
</reference>
<feature type="compositionally biased region" description="Basic and acidic residues" evidence="1">
    <location>
        <begin position="202"/>
        <end position="217"/>
    </location>
</feature>
<dbReference type="OrthoDB" id="447743at2759"/>
<evidence type="ECO:0000313" key="3">
    <source>
        <dbReference type="EMBL" id="CAC5357420.1"/>
    </source>
</evidence>
<accession>A0A6J7ZUL1</accession>
<dbReference type="AlphaFoldDB" id="A0A6J7ZUL1"/>
<dbReference type="EMBL" id="CACVKT020000204">
    <property type="protein sequence ID" value="CAC5357420.1"/>
    <property type="molecule type" value="Genomic_DNA"/>
</dbReference>
<evidence type="ECO:0000313" key="4">
    <source>
        <dbReference type="Proteomes" id="UP000507470"/>
    </source>
</evidence>
<organism evidence="3 4">
    <name type="scientific">Mytilus coruscus</name>
    <name type="common">Sea mussel</name>
    <dbReference type="NCBI Taxonomy" id="42192"/>
    <lineage>
        <taxon>Eukaryota</taxon>
        <taxon>Metazoa</taxon>
        <taxon>Spiralia</taxon>
        <taxon>Lophotrochozoa</taxon>
        <taxon>Mollusca</taxon>
        <taxon>Bivalvia</taxon>
        <taxon>Autobranchia</taxon>
        <taxon>Pteriomorphia</taxon>
        <taxon>Mytilida</taxon>
        <taxon>Mytiloidea</taxon>
        <taxon>Mytilidae</taxon>
        <taxon>Mytilinae</taxon>
        <taxon>Mytilus</taxon>
    </lineage>
</organism>
<evidence type="ECO:0000256" key="1">
    <source>
        <dbReference type="SAM" id="MobiDB-lite"/>
    </source>
</evidence>